<evidence type="ECO:0000313" key="3">
    <source>
        <dbReference type="EnsemblMetazoa" id="ISCW010909-PA"/>
    </source>
</evidence>
<feature type="region of interest" description="Disordered" evidence="1">
    <location>
        <begin position="352"/>
        <end position="377"/>
    </location>
</feature>
<evidence type="ECO:0000256" key="1">
    <source>
        <dbReference type="SAM" id="MobiDB-lite"/>
    </source>
</evidence>
<organism>
    <name type="scientific">Ixodes scapularis</name>
    <name type="common">Black-legged tick</name>
    <name type="synonym">Deer tick</name>
    <dbReference type="NCBI Taxonomy" id="6945"/>
    <lineage>
        <taxon>Eukaryota</taxon>
        <taxon>Metazoa</taxon>
        <taxon>Ecdysozoa</taxon>
        <taxon>Arthropoda</taxon>
        <taxon>Chelicerata</taxon>
        <taxon>Arachnida</taxon>
        <taxon>Acari</taxon>
        <taxon>Parasitiformes</taxon>
        <taxon>Ixodida</taxon>
        <taxon>Ixodoidea</taxon>
        <taxon>Ixodidae</taxon>
        <taxon>Ixodinae</taxon>
        <taxon>Ixodes</taxon>
    </lineage>
</organism>
<dbReference type="EMBL" id="ABJB010814812">
    <property type="status" value="NOT_ANNOTATED_CDS"/>
    <property type="molecule type" value="Genomic_DNA"/>
</dbReference>
<protein>
    <submittedName>
        <fullName evidence="2 3">Uncharacterized protein</fullName>
    </submittedName>
</protein>
<dbReference type="OrthoDB" id="6422170at2759"/>
<proteinExistence type="predicted"/>
<feature type="region of interest" description="Disordered" evidence="1">
    <location>
        <begin position="489"/>
        <end position="647"/>
    </location>
</feature>
<dbReference type="EnsemblMetazoa" id="ISCW010909-RA">
    <property type="protein sequence ID" value="ISCW010909-PA"/>
    <property type="gene ID" value="ISCW010909"/>
</dbReference>
<feature type="region of interest" description="Disordered" evidence="1">
    <location>
        <begin position="667"/>
        <end position="732"/>
    </location>
</feature>
<feature type="region of interest" description="Disordered" evidence="1">
    <location>
        <begin position="389"/>
        <end position="439"/>
    </location>
</feature>
<feature type="region of interest" description="Disordered" evidence="1">
    <location>
        <begin position="844"/>
        <end position="897"/>
    </location>
</feature>
<dbReference type="EMBL" id="ABJB011141067">
    <property type="status" value="NOT_ANNOTATED_CDS"/>
    <property type="molecule type" value="Genomic_DNA"/>
</dbReference>
<dbReference type="AlphaFoldDB" id="B7Q5R7"/>
<reference evidence="2 4" key="1">
    <citation type="submission" date="2008-03" db="EMBL/GenBank/DDBJ databases">
        <title>Annotation of Ixodes scapularis.</title>
        <authorList>
            <consortium name="Ixodes scapularis Genome Project Consortium"/>
            <person name="Caler E."/>
            <person name="Hannick L.I."/>
            <person name="Bidwell S."/>
            <person name="Joardar V."/>
            <person name="Thiagarajan M."/>
            <person name="Amedeo P."/>
            <person name="Galinsky K.J."/>
            <person name="Schobel S."/>
            <person name="Inman J."/>
            <person name="Hostetler J."/>
            <person name="Miller J."/>
            <person name="Hammond M."/>
            <person name="Megy K."/>
            <person name="Lawson D."/>
            <person name="Kodira C."/>
            <person name="Sutton G."/>
            <person name="Meyer J."/>
            <person name="Hill C.A."/>
            <person name="Birren B."/>
            <person name="Nene V."/>
            <person name="Collins F."/>
            <person name="Alarcon-Chaidez F."/>
            <person name="Wikel S."/>
            <person name="Strausberg R."/>
        </authorList>
    </citation>
    <scope>NUCLEOTIDE SEQUENCE [LARGE SCALE GENOMIC DNA]</scope>
    <source>
        <strain evidence="4">Wikel</strain>
        <strain evidence="2">Wikel colony</strain>
    </source>
</reference>
<dbReference type="VEuPathDB" id="VectorBase:ISCI010909"/>
<name>B7Q5R7_IXOSC</name>
<feature type="region of interest" description="Disordered" evidence="1">
    <location>
        <begin position="221"/>
        <end position="253"/>
    </location>
</feature>
<feature type="compositionally biased region" description="Basic and acidic residues" evidence="1">
    <location>
        <begin position="863"/>
        <end position="875"/>
    </location>
</feature>
<dbReference type="EMBL" id="ABJB011090143">
    <property type="status" value="NOT_ANNOTATED_CDS"/>
    <property type="molecule type" value="Genomic_DNA"/>
</dbReference>
<feature type="region of interest" description="Disordered" evidence="1">
    <location>
        <begin position="18"/>
        <end position="156"/>
    </location>
</feature>
<dbReference type="PaxDb" id="6945-B7Q5R7"/>
<reference evidence="3" key="2">
    <citation type="submission" date="2020-05" db="UniProtKB">
        <authorList>
            <consortium name="EnsemblMetazoa"/>
        </authorList>
    </citation>
    <scope>IDENTIFICATION</scope>
    <source>
        <strain evidence="3">wikel</strain>
    </source>
</reference>
<dbReference type="VEuPathDB" id="VectorBase:ISCW010909"/>
<dbReference type="HOGENOM" id="CLU_311756_0_0_1"/>
<dbReference type="EMBL" id="ABJB010517565">
    <property type="status" value="NOT_ANNOTATED_CDS"/>
    <property type="molecule type" value="Genomic_DNA"/>
</dbReference>
<gene>
    <name evidence="2" type="ORF">IscW_ISCW010909</name>
</gene>
<dbReference type="InParanoid" id="B7Q5R7"/>
<feature type="compositionally biased region" description="Pro residues" evidence="1">
    <location>
        <begin position="46"/>
        <end position="58"/>
    </location>
</feature>
<accession>B7Q5R7</accession>
<feature type="compositionally biased region" description="Polar residues" evidence="1">
    <location>
        <begin position="777"/>
        <end position="788"/>
    </location>
</feature>
<dbReference type="EMBL" id="ABJB010538638">
    <property type="status" value="NOT_ANNOTATED_CDS"/>
    <property type="molecule type" value="Genomic_DNA"/>
</dbReference>
<feature type="compositionally biased region" description="Basic and acidic residues" evidence="1">
    <location>
        <begin position="723"/>
        <end position="732"/>
    </location>
</feature>
<dbReference type="EMBL" id="DS863134">
    <property type="protein sequence ID" value="EEC14189.1"/>
    <property type="molecule type" value="Genomic_DNA"/>
</dbReference>
<evidence type="ECO:0000313" key="2">
    <source>
        <dbReference type="EMBL" id="EEC14189.1"/>
    </source>
</evidence>
<dbReference type="EMBL" id="ABJB010982288">
    <property type="status" value="NOT_ANNOTATED_CDS"/>
    <property type="molecule type" value="Genomic_DNA"/>
</dbReference>
<feature type="compositionally biased region" description="Basic and acidic residues" evidence="1">
    <location>
        <begin position="690"/>
        <end position="700"/>
    </location>
</feature>
<evidence type="ECO:0000313" key="4">
    <source>
        <dbReference type="Proteomes" id="UP000001555"/>
    </source>
</evidence>
<feature type="compositionally biased region" description="Low complexity" evidence="1">
    <location>
        <begin position="749"/>
        <end position="763"/>
    </location>
</feature>
<feature type="region of interest" description="Disordered" evidence="1">
    <location>
        <begin position="748"/>
        <end position="788"/>
    </location>
</feature>
<sequence>MLPALPRRLPPPVVAAVIPLSRPRRRLPSPDPPPRRCPRPTATQGPPRPCRRQPPAPQPESSASSDGPVQRVDRSDPGNLLIPRHYDAEPLRRPVPKRPTRRSCPSFAPPRAELAAEGSATPRARQRSRRSQLARMLSSALRPRRRNDDDGTAAPPTSECLCEAAAQRLAVPHVPRKKVSAPAITPLRETQGPLASLDEGSSCADVRLAWQALCCRAPGPEASSAAISDEPRAENSGAILGPSSQGDSALGASGGAGPLDAILRSLEHICSQLEGPHHGPVMLPDAGEAASRLNSRCARSQPSSPRVRAKPQLPAYLTLARRARDDALEIEQIKSILASIDFSRYRKKRAAAAPEAPADMGTTPPAGDSSAATTTTTTASRLRELTEKLKSPVGAPGRPSDTWSRRPAVHRSASFSTSELPISSPPRETLTLPRKAATARPSFGATTATVVRGTAAVSRTSPAARTVLDDVAVSSLSLDSAVESIVDETAYQRDTSPPAADRRGRVPQRSGCRFAPIDDDGTRGPPQPPEKRKRRKGLAPVEGPKKETGRSLTYPPQRKTAEQELAFSSVDSNGLKSLGGRPEKQPSDLSLADSHFCPSEALGETFGDVVQSLSSRPEQRSEQRQETKCKKKHLSDPSADNTGTSVELPEFLLAGGCRSEPQLSCPAALHKRQHSGPAALSRAPPAPLSDSERATSDTERTCSPQRRYSKKRLRGPYGEMLEEEMRKSGEKQKTAFCEDLSFLLSAERQTTTAQPVQKQQQQQPASHQEPRSRPAHLSNSLSLDDTQLKGSSSLEAVPEAGLPRRKISANYPLTGADTSPFLMCDSDLSDAAGKEASVSWMPRNADVQTPVPSPVPPSPGLQHQDRPGDGERTSRAESSTVTLAEESSPLRSAPLRRPQNTNFHVDFLALRAGVRIHYKAQRGKERAAMYLVHSGEARLTKS</sequence>
<feature type="compositionally biased region" description="Basic and acidic residues" evidence="1">
    <location>
        <begin position="617"/>
        <end position="628"/>
    </location>
</feature>
<dbReference type="Proteomes" id="UP000001555">
    <property type="component" value="Unassembled WGS sequence"/>
</dbReference>
<keyword evidence="4" id="KW-1185">Reference proteome</keyword>
<dbReference type="VEuPathDB" id="VectorBase:ISCP_011797"/>
<dbReference type="EMBL" id="ABJB010046305">
    <property type="status" value="NOT_ANNOTATED_CDS"/>
    <property type="molecule type" value="Genomic_DNA"/>
</dbReference>